<dbReference type="PANTHER" id="PTHR47266">
    <property type="entry name" value="ENDONUCLEASE-RELATED"/>
    <property type="match status" value="1"/>
</dbReference>
<reference evidence="1" key="1">
    <citation type="submission" date="2018-05" db="EMBL/GenBank/DDBJ databases">
        <title>Draft genome of Mucuna pruriens seed.</title>
        <authorList>
            <person name="Nnadi N.E."/>
            <person name="Vos R."/>
            <person name="Hasami M.H."/>
            <person name="Devisetty U.K."/>
            <person name="Aguiy J.C."/>
        </authorList>
    </citation>
    <scope>NUCLEOTIDE SEQUENCE [LARGE SCALE GENOMIC DNA]</scope>
    <source>
        <strain evidence="1">JCA_2017</strain>
    </source>
</reference>
<dbReference type="Proteomes" id="UP000257109">
    <property type="component" value="Unassembled WGS sequence"/>
</dbReference>
<name>A0A371FNL6_MUCPR</name>
<dbReference type="Gene3D" id="3.30.420.10">
    <property type="entry name" value="Ribonuclease H-like superfamily/Ribonuclease H"/>
    <property type="match status" value="1"/>
</dbReference>
<feature type="non-terminal residue" evidence="1">
    <location>
        <position position="1"/>
    </location>
</feature>
<dbReference type="AlphaFoldDB" id="A0A371FNL6"/>
<gene>
    <name evidence="1" type="ORF">CR513_39744</name>
</gene>
<dbReference type="SUPFAM" id="SSF53098">
    <property type="entry name" value="Ribonuclease H-like"/>
    <property type="match status" value="1"/>
</dbReference>
<evidence type="ECO:0000313" key="2">
    <source>
        <dbReference type="Proteomes" id="UP000257109"/>
    </source>
</evidence>
<proteinExistence type="predicted"/>
<dbReference type="InterPro" id="IPR036397">
    <property type="entry name" value="RNaseH_sf"/>
</dbReference>
<sequence length="172" mass="19640">MAISRRHEMPQQPIMFCEIFYVWGIDFLGPFPASNGYSYILLIVDYVSQCVEAIATTTNDAKVVMDFLKSNIFCRFVTKGFTSTTESCPLYSTSMGWCTELPLHTTFKQTAKLKCLIGKSRKLYKRWQILAERTGANSLRMCSRHIGQHIGLRWGCLLTELSSVKPTTYQLN</sequence>
<dbReference type="GO" id="GO:0003676">
    <property type="term" value="F:nucleic acid binding"/>
    <property type="evidence" value="ECO:0007669"/>
    <property type="project" value="InterPro"/>
</dbReference>
<evidence type="ECO:0000313" key="1">
    <source>
        <dbReference type="EMBL" id="RDX79790.1"/>
    </source>
</evidence>
<accession>A0A371FNL6</accession>
<dbReference type="EMBL" id="QJKJ01008433">
    <property type="protein sequence ID" value="RDX79790.1"/>
    <property type="molecule type" value="Genomic_DNA"/>
</dbReference>
<protein>
    <recommendedName>
        <fullName evidence="3">Integrase catalytic domain-containing protein</fullName>
    </recommendedName>
</protein>
<keyword evidence="2" id="KW-1185">Reference proteome</keyword>
<comment type="caution">
    <text evidence="1">The sequence shown here is derived from an EMBL/GenBank/DDBJ whole genome shotgun (WGS) entry which is preliminary data.</text>
</comment>
<dbReference type="InterPro" id="IPR012337">
    <property type="entry name" value="RNaseH-like_sf"/>
</dbReference>
<dbReference type="InterPro" id="IPR052160">
    <property type="entry name" value="Gypsy_RT_Integrase-like"/>
</dbReference>
<evidence type="ECO:0008006" key="3">
    <source>
        <dbReference type="Google" id="ProtNLM"/>
    </source>
</evidence>
<dbReference type="OrthoDB" id="1739170at2759"/>
<organism evidence="1 2">
    <name type="scientific">Mucuna pruriens</name>
    <name type="common">Velvet bean</name>
    <name type="synonym">Dolichos pruriens</name>
    <dbReference type="NCBI Taxonomy" id="157652"/>
    <lineage>
        <taxon>Eukaryota</taxon>
        <taxon>Viridiplantae</taxon>
        <taxon>Streptophyta</taxon>
        <taxon>Embryophyta</taxon>
        <taxon>Tracheophyta</taxon>
        <taxon>Spermatophyta</taxon>
        <taxon>Magnoliopsida</taxon>
        <taxon>eudicotyledons</taxon>
        <taxon>Gunneridae</taxon>
        <taxon>Pentapetalae</taxon>
        <taxon>rosids</taxon>
        <taxon>fabids</taxon>
        <taxon>Fabales</taxon>
        <taxon>Fabaceae</taxon>
        <taxon>Papilionoideae</taxon>
        <taxon>50 kb inversion clade</taxon>
        <taxon>NPAAA clade</taxon>
        <taxon>indigoferoid/millettioid clade</taxon>
        <taxon>Phaseoleae</taxon>
        <taxon>Mucuna</taxon>
    </lineage>
</organism>